<dbReference type="EMBL" id="MU866172">
    <property type="protein sequence ID" value="KAK4177195.1"/>
    <property type="molecule type" value="Genomic_DNA"/>
</dbReference>
<feature type="compositionally biased region" description="Gly residues" evidence="1">
    <location>
        <begin position="162"/>
        <end position="180"/>
    </location>
</feature>
<proteinExistence type="predicted"/>
<feature type="compositionally biased region" description="Polar residues" evidence="1">
    <location>
        <begin position="186"/>
        <end position="195"/>
    </location>
</feature>
<feature type="compositionally biased region" description="Basic and acidic residues" evidence="1">
    <location>
        <begin position="300"/>
        <end position="333"/>
    </location>
</feature>
<protein>
    <submittedName>
        <fullName evidence="2">Uncharacterized protein</fullName>
    </submittedName>
</protein>
<organism evidence="2 3">
    <name type="scientific">Triangularia setosa</name>
    <dbReference type="NCBI Taxonomy" id="2587417"/>
    <lineage>
        <taxon>Eukaryota</taxon>
        <taxon>Fungi</taxon>
        <taxon>Dikarya</taxon>
        <taxon>Ascomycota</taxon>
        <taxon>Pezizomycotina</taxon>
        <taxon>Sordariomycetes</taxon>
        <taxon>Sordariomycetidae</taxon>
        <taxon>Sordariales</taxon>
        <taxon>Podosporaceae</taxon>
        <taxon>Triangularia</taxon>
    </lineage>
</organism>
<evidence type="ECO:0000313" key="2">
    <source>
        <dbReference type="EMBL" id="KAK4177195.1"/>
    </source>
</evidence>
<sequence length="360" mass="40935">FFLILRVAFYFFAIVYNKYAPLEIWWIIRFILPHRKVMLQTEQEVSFVTRVDWRWVRRTVQLTVDADKRRWDGWWEEAEFRFKMWMPFEMGERFRDSKHRRRYEARMGVMVKTLDTIEEVSGEGSVKGGDKGEDDGGSDGDGKGGDGKGGDGKGGDGKGGDNEGGGDGEGGGGEGQGGGDSAVEGTNTGVESSGGNDEDGPKTRKRKKNKGGNAQKKVKQTNLCYLKGENAEAVETESTTKKKLGTSARSRIKEEKVEMILRKEETDSKLGAVLKRIAELEKEKAYEGDDERKRKRRRSSSRDDPFAFERERRKVMREIKKEKAYEAGDEKKTERHRSRRNELDYRGKDGGKGVWVCSWL</sequence>
<feature type="compositionally biased region" description="Basic and acidic residues" evidence="1">
    <location>
        <begin position="140"/>
        <end position="161"/>
    </location>
</feature>
<evidence type="ECO:0000313" key="3">
    <source>
        <dbReference type="Proteomes" id="UP001302321"/>
    </source>
</evidence>
<dbReference type="Proteomes" id="UP001302321">
    <property type="component" value="Unassembled WGS sequence"/>
</dbReference>
<evidence type="ECO:0000256" key="1">
    <source>
        <dbReference type="SAM" id="MobiDB-lite"/>
    </source>
</evidence>
<gene>
    <name evidence="2" type="ORF">QBC36DRAFT_372292</name>
</gene>
<feature type="compositionally biased region" description="Basic and acidic residues" evidence="1">
    <location>
        <begin position="340"/>
        <end position="351"/>
    </location>
</feature>
<feature type="region of interest" description="Disordered" evidence="1">
    <location>
        <begin position="284"/>
        <end position="352"/>
    </location>
</feature>
<feature type="non-terminal residue" evidence="2">
    <location>
        <position position="1"/>
    </location>
</feature>
<reference evidence="2" key="1">
    <citation type="journal article" date="2023" name="Mol. Phylogenet. Evol.">
        <title>Genome-scale phylogeny and comparative genomics of the fungal order Sordariales.</title>
        <authorList>
            <person name="Hensen N."/>
            <person name="Bonometti L."/>
            <person name="Westerberg I."/>
            <person name="Brannstrom I.O."/>
            <person name="Guillou S."/>
            <person name="Cros-Aarteil S."/>
            <person name="Calhoun S."/>
            <person name="Haridas S."/>
            <person name="Kuo A."/>
            <person name="Mondo S."/>
            <person name="Pangilinan J."/>
            <person name="Riley R."/>
            <person name="LaButti K."/>
            <person name="Andreopoulos B."/>
            <person name="Lipzen A."/>
            <person name="Chen C."/>
            <person name="Yan M."/>
            <person name="Daum C."/>
            <person name="Ng V."/>
            <person name="Clum A."/>
            <person name="Steindorff A."/>
            <person name="Ohm R.A."/>
            <person name="Martin F."/>
            <person name="Silar P."/>
            <person name="Natvig D.O."/>
            <person name="Lalanne C."/>
            <person name="Gautier V."/>
            <person name="Ament-Velasquez S.L."/>
            <person name="Kruys A."/>
            <person name="Hutchinson M.I."/>
            <person name="Powell A.J."/>
            <person name="Barry K."/>
            <person name="Miller A.N."/>
            <person name="Grigoriev I.V."/>
            <person name="Debuchy R."/>
            <person name="Gladieux P."/>
            <person name="Hiltunen Thoren M."/>
            <person name="Johannesson H."/>
        </authorList>
    </citation>
    <scope>NUCLEOTIDE SEQUENCE</scope>
    <source>
        <strain evidence="2">CBS 892.96</strain>
    </source>
</reference>
<comment type="caution">
    <text evidence="2">The sequence shown here is derived from an EMBL/GenBank/DDBJ whole genome shotgun (WGS) entry which is preliminary data.</text>
</comment>
<accession>A0AAN6W8I2</accession>
<dbReference type="AlphaFoldDB" id="A0AAN6W8I2"/>
<feature type="region of interest" description="Disordered" evidence="1">
    <location>
        <begin position="120"/>
        <end position="221"/>
    </location>
</feature>
<keyword evidence="3" id="KW-1185">Reference proteome</keyword>
<reference evidence="2" key="2">
    <citation type="submission" date="2023-05" db="EMBL/GenBank/DDBJ databases">
        <authorList>
            <consortium name="Lawrence Berkeley National Laboratory"/>
            <person name="Steindorff A."/>
            <person name="Hensen N."/>
            <person name="Bonometti L."/>
            <person name="Westerberg I."/>
            <person name="Brannstrom I.O."/>
            <person name="Guillou S."/>
            <person name="Cros-Aarteil S."/>
            <person name="Calhoun S."/>
            <person name="Haridas S."/>
            <person name="Kuo A."/>
            <person name="Mondo S."/>
            <person name="Pangilinan J."/>
            <person name="Riley R."/>
            <person name="Labutti K."/>
            <person name="Andreopoulos B."/>
            <person name="Lipzen A."/>
            <person name="Chen C."/>
            <person name="Yanf M."/>
            <person name="Daum C."/>
            <person name="Ng V."/>
            <person name="Clum A."/>
            <person name="Ohm R."/>
            <person name="Martin F."/>
            <person name="Silar P."/>
            <person name="Natvig D."/>
            <person name="Lalanne C."/>
            <person name="Gautier V."/>
            <person name="Ament-Velasquez S.L."/>
            <person name="Kruys A."/>
            <person name="Hutchinson M.I."/>
            <person name="Powell A.J."/>
            <person name="Barry K."/>
            <person name="Miller A.N."/>
            <person name="Grigoriev I.V."/>
            <person name="Debuchy R."/>
            <person name="Gladieux P."/>
            <person name="Thoren M.H."/>
            <person name="Johannesson H."/>
        </authorList>
    </citation>
    <scope>NUCLEOTIDE SEQUENCE</scope>
    <source>
        <strain evidence="2">CBS 892.96</strain>
    </source>
</reference>
<name>A0AAN6W8I2_9PEZI</name>